<evidence type="ECO:0000313" key="2">
    <source>
        <dbReference type="Proteomes" id="UP000636479"/>
    </source>
</evidence>
<name>A0A8H6W0I8_9AGAR</name>
<evidence type="ECO:0000313" key="1">
    <source>
        <dbReference type="EMBL" id="KAF7298576.1"/>
    </source>
</evidence>
<dbReference type="EMBL" id="JACAZF010000007">
    <property type="protein sequence ID" value="KAF7298576.1"/>
    <property type="molecule type" value="Genomic_DNA"/>
</dbReference>
<reference evidence="1" key="1">
    <citation type="submission" date="2020-05" db="EMBL/GenBank/DDBJ databases">
        <title>Mycena genomes resolve the evolution of fungal bioluminescence.</title>
        <authorList>
            <person name="Tsai I.J."/>
        </authorList>
    </citation>
    <scope>NUCLEOTIDE SEQUENCE</scope>
    <source>
        <strain evidence="1">171206Taipei</strain>
    </source>
</reference>
<organism evidence="1 2">
    <name type="scientific">Mycena indigotica</name>
    <dbReference type="NCBI Taxonomy" id="2126181"/>
    <lineage>
        <taxon>Eukaryota</taxon>
        <taxon>Fungi</taxon>
        <taxon>Dikarya</taxon>
        <taxon>Basidiomycota</taxon>
        <taxon>Agaricomycotina</taxon>
        <taxon>Agaricomycetes</taxon>
        <taxon>Agaricomycetidae</taxon>
        <taxon>Agaricales</taxon>
        <taxon>Marasmiineae</taxon>
        <taxon>Mycenaceae</taxon>
        <taxon>Mycena</taxon>
    </lineage>
</organism>
<comment type="caution">
    <text evidence="1">The sequence shown here is derived from an EMBL/GenBank/DDBJ whole genome shotgun (WGS) entry which is preliminary data.</text>
</comment>
<dbReference type="GeneID" id="59347238"/>
<dbReference type="RefSeq" id="XP_037217964.1">
    <property type="nucleotide sequence ID" value="XM_037364722.1"/>
</dbReference>
<dbReference type="AlphaFoldDB" id="A0A8H6W0I8"/>
<proteinExistence type="predicted"/>
<keyword evidence="2" id="KW-1185">Reference proteome</keyword>
<accession>A0A8H6W0I8</accession>
<protein>
    <submittedName>
        <fullName evidence="1">Uncharacterized protein</fullName>
    </submittedName>
</protein>
<sequence>MAQLWGSPLPQCSIAVLQPVFGRWERNSRSGPMRLLSSFFAAGTHFIGFYQPWMSATGKLTMLLETCDEDSSACGWERRGARNLAEHAALYSAATCASSPRAHPLRLPDLLLAPPFSFLLFPPLRGLSCPGSTVQYHDSRLGSLVAEVERERSWKNWLKDARKGVSSAA</sequence>
<dbReference type="Proteomes" id="UP000636479">
    <property type="component" value="Unassembled WGS sequence"/>
</dbReference>
<gene>
    <name evidence="1" type="ORF">MIND_00804300</name>
</gene>